<protein>
    <submittedName>
        <fullName evidence="2">Uncharacterized protein</fullName>
    </submittedName>
</protein>
<dbReference type="Proteomes" id="UP001597483">
    <property type="component" value="Unassembled WGS sequence"/>
</dbReference>
<organism evidence="2 3">
    <name type="scientific">Amycolatopsis silviterrae</name>
    <dbReference type="NCBI Taxonomy" id="1656914"/>
    <lineage>
        <taxon>Bacteria</taxon>
        <taxon>Bacillati</taxon>
        <taxon>Actinomycetota</taxon>
        <taxon>Actinomycetes</taxon>
        <taxon>Pseudonocardiales</taxon>
        <taxon>Pseudonocardiaceae</taxon>
        <taxon>Amycolatopsis</taxon>
    </lineage>
</organism>
<dbReference type="RefSeq" id="WP_378308666.1">
    <property type="nucleotide sequence ID" value="NZ_JBHUKS010000023.1"/>
</dbReference>
<keyword evidence="1" id="KW-0472">Membrane</keyword>
<keyword evidence="1" id="KW-1133">Transmembrane helix</keyword>
<sequence length="91" mass="9585">MRLLLLSPSVLAVAVATRLLLMANLDPMVAMKIATTGGLVGTLVGTIVPLLPPFLPLFVVWLAIARRYFLAFMAAMSTTLVSPAKTGAMEG</sequence>
<keyword evidence="1" id="KW-0812">Transmembrane</keyword>
<comment type="caution">
    <text evidence="2">The sequence shown here is derived from an EMBL/GenBank/DDBJ whole genome shotgun (WGS) entry which is preliminary data.</text>
</comment>
<proteinExistence type="predicted"/>
<dbReference type="EMBL" id="JBHUKS010000023">
    <property type="protein sequence ID" value="MFD2471399.1"/>
    <property type="molecule type" value="Genomic_DNA"/>
</dbReference>
<evidence type="ECO:0000313" key="3">
    <source>
        <dbReference type="Proteomes" id="UP001597483"/>
    </source>
</evidence>
<gene>
    <name evidence="2" type="ORF">ACFSVL_28660</name>
</gene>
<feature type="transmembrane region" description="Helical" evidence="1">
    <location>
        <begin position="40"/>
        <end position="64"/>
    </location>
</feature>
<keyword evidence="3" id="KW-1185">Reference proteome</keyword>
<name>A0ABW5HES8_9PSEU</name>
<reference evidence="3" key="1">
    <citation type="journal article" date="2019" name="Int. J. Syst. Evol. Microbiol.">
        <title>The Global Catalogue of Microorganisms (GCM) 10K type strain sequencing project: providing services to taxonomists for standard genome sequencing and annotation.</title>
        <authorList>
            <consortium name="The Broad Institute Genomics Platform"/>
            <consortium name="The Broad Institute Genome Sequencing Center for Infectious Disease"/>
            <person name="Wu L."/>
            <person name="Ma J."/>
        </authorList>
    </citation>
    <scope>NUCLEOTIDE SEQUENCE [LARGE SCALE GENOMIC DNA]</scope>
    <source>
        <strain evidence="3">CGMCC 4.7641</strain>
    </source>
</reference>
<accession>A0ABW5HES8</accession>
<evidence type="ECO:0000313" key="2">
    <source>
        <dbReference type="EMBL" id="MFD2471399.1"/>
    </source>
</evidence>
<evidence type="ECO:0000256" key="1">
    <source>
        <dbReference type="SAM" id="Phobius"/>
    </source>
</evidence>